<evidence type="ECO:0000259" key="4">
    <source>
        <dbReference type="PROSITE" id="PS50097"/>
    </source>
</evidence>
<dbReference type="AlphaFoldDB" id="T1ITF8"/>
<dbReference type="HOGENOM" id="CLU_977682_0_0_1"/>
<dbReference type="SMART" id="SM00225">
    <property type="entry name" value="BTB"/>
    <property type="match status" value="1"/>
</dbReference>
<evidence type="ECO:0000313" key="6">
    <source>
        <dbReference type="Proteomes" id="UP000014500"/>
    </source>
</evidence>
<dbReference type="OMA" id="HESESRX"/>
<dbReference type="EMBL" id="JH431483">
    <property type="status" value="NOT_ANNOTATED_CDS"/>
    <property type="molecule type" value="Genomic_DNA"/>
</dbReference>
<feature type="domain" description="BTB" evidence="4">
    <location>
        <begin position="15"/>
        <end position="82"/>
    </location>
</feature>
<evidence type="ECO:0000256" key="1">
    <source>
        <dbReference type="ARBA" id="ARBA00022441"/>
    </source>
</evidence>
<dbReference type="InterPro" id="IPR000210">
    <property type="entry name" value="BTB/POZ_dom"/>
</dbReference>
<keyword evidence="6" id="KW-1185">Reference proteome</keyword>
<dbReference type="eggNOG" id="KOG4441">
    <property type="taxonomic scope" value="Eukaryota"/>
</dbReference>
<dbReference type="PROSITE" id="PS50097">
    <property type="entry name" value="BTB"/>
    <property type="match status" value="1"/>
</dbReference>
<proteinExistence type="predicted"/>
<keyword evidence="2" id="KW-0677">Repeat</keyword>
<organism evidence="5 6">
    <name type="scientific">Strigamia maritima</name>
    <name type="common">European centipede</name>
    <name type="synonym">Geophilus maritimus</name>
    <dbReference type="NCBI Taxonomy" id="126957"/>
    <lineage>
        <taxon>Eukaryota</taxon>
        <taxon>Metazoa</taxon>
        <taxon>Ecdysozoa</taxon>
        <taxon>Arthropoda</taxon>
        <taxon>Myriapoda</taxon>
        <taxon>Chilopoda</taxon>
        <taxon>Pleurostigmophora</taxon>
        <taxon>Geophilomorpha</taxon>
        <taxon>Linotaeniidae</taxon>
        <taxon>Strigamia</taxon>
    </lineage>
</organism>
<dbReference type="PANTHER" id="PTHR24412:SF441">
    <property type="entry name" value="KELCH-LIKE PROTEIN 28"/>
    <property type="match status" value="1"/>
</dbReference>
<dbReference type="InterPro" id="IPR011333">
    <property type="entry name" value="SKP1/BTB/POZ_sf"/>
</dbReference>
<reference evidence="6" key="1">
    <citation type="submission" date="2011-05" db="EMBL/GenBank/DDBJ databases">
        <authorList>
            <person name="Richards S.R."/>
            <person name="Qu J."/>
            <person name="Jiang H."/>
            <person name="Jhangiani S.N."/>
            <person name="Agravi P."/>
            <person name="Goodspeed R."/>
            <person name="Gross S."/>
            <person name="Mandapat C."/>
            <person name="Jackson L."/>
            <person name="Mathew T."/>
            <person name="Pu L."/>
            <person name="Thornton R."/>
            <person name="Saada N."/>
            <person name="Wilczek-Boney K.B."/>
            <person name="Lee S."/>
            <person name="Kovar C."/>
            <person name="Wu Y."/>
            <person name="Scherer S.E."/>
            <person name="Worley K.C."/>
            <person name="Muzny D.M."/>
            <person name="Gibbs R."/>
        </authorList>
    </citation>
    <scope>NUCLEOTIDE SEQUENCE</scope>
    <source>
        <strain evidence="6">Brora</strain>
    </source>
</reference>
<name>T1ITF8_STRMM</name>
<reference evidence="5" key="2">
    <citation type="submission" date="2015-02" db="UniProtKB">
        <authorList>
            <consortium name="EnsemblMetazoa"/>
        </authorList>
    </citation>
    <scope>IDENTIFICATION</scope>
</reference>
<dbReference type="PANTHER" id="PTHR24412">
    <property type="entry name" value="KELCH PROTEIN"/>
    <property type="match status" value="1"/>
</dbReference>
<dbReference type="Gene3D" id="3.30.710.10">
    <property type="entry name" value="Potassium Channel Kv1.1, Chain A"/>
    <property type="match status" value="1"/>
</dbReference>
<dbReference type="PhylomeDB" id="T1ITF8"/>
<dbReference type="Proteomes" id="UP000014500">
    <property type="component" value="Unassembled WGS sequence"/>
</dbReference>
<dbReference type="STRING" id="126957.T1ITF8"/>
<protein>
    <recommendedName>
        <fullName evidence="4">BTB domain-containing protein</fullName>
    </recommendedName>
</protein>
<keyword evidence="3" id="KW-0009">Actin-binding</keyword>
<sequence length="285" mass="32686">MSLHMEELRRQQFGTDVVLECAEGDIHAHKNVLVASCPYFEKMFVTDMLEQNTGSVQFNNVSKNVIETIVKYLYTGETPILTEDYAFSRELIATSHMMELQHLLRNCWKQITNNLTPEKFAGIWAIGVDFGLDEEGPLEHFARKNLKKISGRANLKNLSAIQMTKLIDLVDHKRFCDACVQCILKWKSRENEQDAVKLIRQLDLQLLSGKTLSDFIKKNPNEKEESVLDVLLEESVARLPESDMYKALSEVIDINRHEQCKEIGCNAEDAIDEILAVFDDQITYE</sequence>
<keyword evidence="1" id="KW-0880">Kelch repeat</keyword>
<evidence type="ECO:0000256" key="2">
    <source>
        <dbReference type="ARBA" id="ARBA00022737"/>
    </source>
</evidence>
<dbReference type="Pfam" id="PF00651">
    <property type="entry name" value="BTB"/>
    <property type="match status" value="1"/>
</dbReference>
<dbReference type="CDD" id="cd18186">
    <property type="entry name" value="BTB_POZ_ZBTB_KLHL-like"/>
    <property type="match status" value="1"/>
</dbReference>
<dbReference type="EnsemblMetazoa" id="SMAR004404-RA">
    <property type="protein sequence ID" value="SMAR004404-PA"/>
    <property type="gene ID" value="SMAR004404"/>
</dbReference>
<evidence type="ECO:0000256" key="3">
    <source>
        <dbReference type="ARBA" id="ARBA00023203"/>
    </source>
</evidence>
<evidence type="ECO:0000313" key="5">
    <source>
        <dbReference type="EnsemblMetazoa" id="SMAR004404-PA"/>
    </source>
</evidence>
<accession>T1ITF8</accession>
<dbReference type="SUPFAM" id="SSF54695">
    <property type="entry name" value="POZ domain"/>
    <property type="match status" value="1"/>
</dbReference>